<dbReference type="Pfam" id="PF13244">
    <property type="entry name" value="MbhD"/>
    <property type="match status" value="1"/>
</dbReference>
<name>A0A1W1C6P6_9ZZZZ</name>
<evidence type="ECO:0000256" key="1">
    <source>
        <dbReference type="ARBA" id="ARBA00004651"/>
    </source>
</evidence>
<comment type="subcellular location">
    <subcellularLocation>
        <location evidence="1">Cell membrane</location>
        <topology evidence="1">Multi-pass membrane protein</topology>
    </subcellularLocation>
</comment>
<gene>
    <name evidence="8" type="ORF">MNB_SV-6-969</name>
</gene>
<dbReference type="EMBL" id="FPHC01000064">
    <property type="protein sequence ID" value="SFV61394.1"/>
    <property type="molecule type" value="Genomic_DNA"/>
</dbReference>
<reference evidence="8" key="1">
    <citation type="submission" date="2016-10" db="EMBL/GenBank/DDBJ databases">
        <authorList>
            <person name="de Groot N.N."/>
        </authorList>
    </citation>
    <scope>NUCLEOTIDE SEQUENCE</scope>
</reference>
<keyword evidence="3 6" id="KW-0812">Transmembrane</keyword>
<evidence type="ECO:0000256" key="4">
    <source>
        <dbReference type="ARBA" id="ARBA00022989"/>
    </source>
</evidence>
<organism evidence="8">
    <name type="scientific">hydrothermal vent metagenome</name>
    <dbReference type="NCBI Taxonomy" id="652676"/>
    <lineage>
        <taxon>unclassified sequences</taxon>
        <taxon>metagenomes</taxon>
        <taxon>ecological metagenomes</taxon>
    </lineage>
</organism>
<proteinExistence type="predicted"/>
<feature type="transmembrane region" description="Helical" evidence="6">
    <location>
        <begin position="29"/>
        <end position="47"/>
    </location>
</feature>
<keyword evidence="2" id="KW-1003">Cell membrane</keyword>
<keyword evidence="4 6" id="KW-1133">Transmembrane helix</keyword>
<keyword evidence="5 6" id="KW-0472">Membrane</keyword>
<evidence type="ECO:0000256" key="5">
    <source>
        <dbReference type="ARBA" id="ARBA00023136"/>
    </source>
</evidence>
<evidence type="ECO:0000313" key="8">
    <source>
        <dbReference type="EMBL" id="SFV61394.1"/>
    </source>
</evidence>
<evidence type="ECO:0000259" key="7">
    <source>
        <dbReference type="Pfam" id="PF13244"/>
    </source>
</evidence>
<accession>A0A1W1C6P6</accession>
<evidence type="ECO:0000256" key="2">
    <source>
        <dbReference type="ARBA" id="ARBA00022475"/>
    </source>
</evidence>
<evidence type="ECO:0000256" key="3">
    <source>
        <dbReference type="ARBA" id="ARBA00022692"/>
    </source>
</evidence>
<feature type="transmembrane region" description="Helical" evidence="6">
    <location>
        <begin position="54"/>
        <end position="72"/>
    </location>
</feature>
<evidence type="ECO:0000256" key="6">
    <source>
        <dbReference type="SAM" id="Phobius"/>
    </source>
</evidence>
<dbReference type="AlphaFoldDB" id="A0A1W1C6P6"/>
<dbReference type="GO" id="GO:0005886">
    <property type="term" value="C:plasma membrane"/>
    <property type="evidence" value="ECO:0007669"/>
    <property type="project" value="UniProtKB-SubCell"/>
</dbReference>
<feature type="domain" description="MrpA C-terminal/MbhD" evidence="7">
    <location>
        <begin position="12"/>
        <end position="76"/>
    </location>
</feature>
<protein>
    <recommendedName>
        <fullName evidence="7">MrpA C-terminal/MbhD domain-containing protein</fullName>
    </recommendedName>
</protein>
<dbReference type="InterPro" id="IPR025383">
    <property type="entry name" value="MrpA_C/MbhD"/>
</dbReference>
<sequence length="79" mass="8202">MIGIILVASFIAIIIVAFASIVEKRLADSIVLSMGVGLGSVVLFFIFQAPDVALTEAVIGAGISSVIFLMALKHLKASL</sequence>